<evidence type="ECO:0000313" key="1">
    <source>
        <dbReference type="EnsemblPlants" id="Bo6g067970.1"/>
    </source>
</evidence>
<proteinExistence type="predicted"/>
<organism evidence="1 2">
    <name type="scientific">Brassica oleracea var. oleracea</name>
    <dbReference type="NCBI Taxonomy" id="109376"/>
    <lineage>
        <taxon>Eukaryota</taxon>
        <taxon>Viridiplantae</taxon>
        <taxon>Streptophyta</taxon>
        <taxon>Embryophyta</taxon>
        <taxon>Tracheophyta</taxon>
        <taxon>Spermatophyta</taxon>
        <taxon>Magnoliopsida</taxon>
        <taxon>eudicotyledons</taxon>
        <taxon>Gunneridae</taxon>
        <taxon>Pentapetalae</taxon>
        <taxon>rosids</taxon>
        <taxon>malvids</taxon>
        <taxon>Brassicales</taxon>
        <taxon>Brassicaceae</taxon>
        <taxon>Brassiceae</taxon>
        <taxon>Brassica</taxon>
    </lineage>
</organism>
<keyword evidence="2" id="KW-1185">Reference proteome</keyword>
<accession>A0A0D3CTS5</accession>
<protein>
    <submittedName>
        <fullName evidence="1">Uncharacterized protein</fullName>
    </submittedName>
</protein>
<dbReference type="AlphaFoldDB" id="A0A0D3CTS5"/>
<reference evidence="1" key="2">
    <citation type="submission" date="2015-03" db="UniProtKB">
        <authorList>
            <consortium name="EnsemblPlants"/>
        </authorList>
    </citation>
    <scope>IDENTIFICATION</scope>
</reference>
<name>A0A0D3CTS5_BRAOL</name>
<evidence type="ECO:0000313" key="2">
    <source>
        <dbReference type="Proteomes" id="UP000032141"/>
    </source>
</evidence>
<dbReference type="Proteomes" id="UP000032141">
    <property type="component" value="Chromosome C6"/>
</dbReference>
<dbReference type="Gramene" id="Bo6g067970.1">
    <property type="protein sequence ID" value="Bo6g067970.1"/>
    <property type="gene ID" value="Bo6g067970"/>
</dbReference>
<dbReference type="EnsemblPlants" id="Bo6g067970.1">
    <property type="protein sequence ID" value="Bo6g067970.1"/>
    <property type="gene ID" value="Bo6g067970"/>
</dbReference>
<dbReference type="HOGENOM" id="CLU_2402724_0_0_1"/>
<reference evidence="1 2" key="1">
    <citation type="journal article" date="2014" name="Genome Biol.">
        <title>Transcriptome and methylome profiling reveals relics of genome dominance in the mesopolyploid Brassica oleracea.</title>
        <authorList>
            <person name="Parkin I.A."/>
            <person name="Koh C."/>
            <person name="Tang H."/>
            <person name="Robinson S.J."/>
            <person name="Kagale S."/>
            <person name="Clarke W.E."/>
            <person name="Town C.D."/>
            <person name="Nixon J."/>
            <person name="Krishnakumar V."/>
            <person name="Bidwell S.L."/>
            <person name="Denoeud F."/>
            <person name="Belcram H."/>
            <person name="Links M.G."/>
            <person name="Just J."/>
            <person name="Clarke C."/>
            <person name="Bender T."/>
            <person name="Huebert T."/>
            <person name="Mason A.S."/>
            <person name="Pires J.C."/>
            <person name="Barker G."/>
            <person name="Moore J."/>
            <person name="Walley P.G."/>
            <person name="Manoli S."/>
            <person name="Batley J."/>
            <person name="Edwards D."/>
            <person name="Nelson M.N."/>
            <person name="Wang X."/>
            <person name="Paterson A.H."/>
            <person name="King G."/>
            <person name="Bancroft I."/>
            <person name="Chalhoub B."/>
            <person name="Sharpe A.G."/>
        </authorList>
    </citation>
    <scope>NUCLEOTIDE SEQUENCE</scope>
    <source>
        <strain evidence="1 2">cv. TO1000</strain>
    </source>
</reference>
<sequence>MVSLYPLRFPPFLFKFSSPMETFCCVRWSRLLCFYGIFSIGSCSTIRFVQIRCFGLGAKPQSTWRLHVRKVPSLLLPSGPFRVLAFGPGLINR</sequence>